<sequence length="123" mass="13424">MVTETIVKFVLKEVKDLILPELTKAVEANPPATPEEAKALAEAKLAQALSQMDLSKLDLQSSSSFRANWRSFIGWIAGASLAYELLVRPITTFILVNWFEGASVLPPAPAEFWRVLIGIVGLG</sequence>
<comment type="caution">
    <text evidence="1">The sequence shown here is derived from an EMBL/GenBank/DDBJ whole genome shotgun (WGS) entry which is preliminary data.</text>
</comment>
<evidence type="ECO:0000313" key="2">
    <source>
        <dbReference type="Proteomes" id="UP000519439"/>
    </source>
</evidence>
<organism evidence="1 2">
    <name type="scientific">Microvirga flocculans</name>
    <dbReference type="NCBI Taxonomy" id="217168"/>
    <lineage>
        <taxon>Bacteria</taxon>
        <taxon>Pseudomonadati</taxon>
        <taxon>Pseudomonadota</taxon>
        <taxon>Alphaproteobacteria</taxon>
        <taxon>Hyphomicrobiales</taxon>
        <taxon>Methylobacteriaceae</taxon>
        <taxon>Microvirga</taxon>
    </lineage>
</organism>
<dbReference type="Pfam" id="PF11351">
    <property type="entry name" value="GTA_holin_3TM"/>
    <property type="match status" value="1"/>
</dbReference>
<evidence type="ECO:0000313" key="1">
    <source>
        <dbReference type="EMBL" id="MBB4039114.1"/>
    </source>
</evidence>
<keyword evidence="2" id="KW-1185">Reference proteome</keyword>
<dbReference type="AlphaFoldDB" id="A0A7W6ICY8"/>
<protein>
    <recommendedName>
        <fullName evidence="3">Holin of 3TMs, for gene-transfer release</fullName>
    </recommendedName>
</protein>
<dbReference type="EMBL" id="JACIDC010000002">
    <property type="protein sequence ID" value="MBB4039114.1"/>
    <property type="molecule type" value="Genomic_DNA"/>
</dbReference>
<gene>
    <name evidence="1" type="ORF">GGR34_000749</name>
</gene>
<evidence type="ECO:0008006" key="3">
    <source>
        <dbReference type="Google" id="ProtNLM"/>
    </source>
</evidence>
<name>A0A7W6ICY8_9HYPH</name>
<dbReference type="Proteomes" id="UP000519439">
    <property type="component" value="Unassembled WGS sequence"/>
</dbReference>
<dbReference type="RefSeq" id="WP_035458627.1">
    <property type="nucleotide sequence ID" value="NZ_JACIDC010000002.1"/>
</dbReference>
<dbReference type="InterPro" id="IPR021497">
    <property type="entry name" value="GTA_holin_3TM"/>
</dbReference>
<accession>A0A7W6ICY8</accession>
<proteinExistence type="predicted"/>
<reference evidence="1 2" key="1">
    <citation type="submission" date="2020-08" db="EMBL/GenBank/DDBJ databases">
        <title>Genomic Encyclopedia of Type Strains, Phase IV (KMG-IV): sequencing the most valuable type-strain genomes for metagenomic binning, comparative biology and taxonomic classification.</title>
        <authorList>
            <person name="Goeker M."/>
        </authorList>
    </citation>
    <scope>NUCLEOTIDE SEQUENCE [LARGE SCALE GENOMIC DNA]</scope>
    <source>
        <strain evidence="1 2">DSM 15743</strain>
    </source>
</reference>